<dbReference type="Proteomes" id="UP001054945">
    <property type="component" value="Unassembled WGS sequence"/>
</dbReference>
<proteinExistence type="predicted"/>
<reference evidence="1 2" key="1">
    <citation type="submission" date="2021-06" db="EMBL/GenBank/DDBJ databases">
        <title>Caerostris extrusa draft genome.</title>
        <authorList>
            <person name="Kono N."/>
            <person name="Arakawa K."/>
        </authorList>
    </citation>
    <scope>NUCLEOTIDE SEQUENCE [LARGE SCALE GENOMIC DNA]</scope>
</reference>
<dbReference type="EMBL" id="BPLR01003432">
    <property type="protein sequence ID" value="GIX84500.1"/>
    <property type="molecule type" value="Genomic_DNA"/>
</dbReference>
<dbReference type="AlphaFoldDB" id="A0AAV4NL85"/>
<evidence type="ECO:0000313" key="1">
    <source>
        <dbReference type="EMBL" id="GIX84500.1"/>
    </source>
</evidence>
<evidence type="ECO:0000313" key="2">
    <source>
        <dbReference type="Proteomes" id="UP001054945"/>
    </source>
</evidence>
<feature type="non-terminal residue" evidence="1">
    <location>
        <position position="1"/>
    </location>
</feature>
<name>A0AAV4NL85_CAEEX</name>
<organism evidence="1 2">
    <name type="scientific">Caerostris extrusa</name>
    <name type="common">Bark spider</name>
    <name type="synonym">Caerostris bankana</name>
    <dbReference type="NCBI Taxonomy" id="172846"/>
    <lineage>
        <taxon>Eukaryota</taxon>
        <taxon>Metazoa</taxon>
        <taxon>Ecdysozoa</taxon>
        <taxon>Arthropoda</taxon>
        <taxon>Chelicerata</taxon>
        <taxon>Arachnida</taxon>
        <taxon>Araneae</taxon>
        <taxon>Araneomorphae</taxon>
        <taxon>Entelegynae</taxon>
        <taxon>Araneoidea</taxon>
        <taxon>Araneidae</taxon>
        <taxon>Caerostris</taxon>
    </lineage>
</organism>
<gene>
    <name evidence="1" type="ORF">CEXT_474081</name>
</gene>
<accession>A0AAV4NL85</accession>
<comment type="caution">
    <text evidence="1">The sequence shown here is derived from an EMBL/GenBank/DDBJ whole genome shotgun (WGS) entry which is preliminary data.</text>
</comment>
<protein>
    <submittedName>
        <fullName evidence="1">Uncharacterized protein</fullName>
    </submittedName>
</protein>
<keyword evidence="2" id="KW-1185">Reference proteome</keyword>
<sequence length="199" mass="23587">KAIMYETRNSKRVAGIKDKISVSKAPKVLVKEETKRKEITQGKKATKAVENSNKICKRVLRSKNGIENLEKQEEIHANKKSHKCELQPLKNNKNISTLKQPPAKLNDKKAIPKELNNEKNLKNRFNNIKKDFNLIERNSKDTKNNYLEKKQIVSPLLKNFQKIFFAMLQFWLQIKFYLQERQINDRVFLKYMTLREMRI</sequence>